<feature type="transmembrane region" description="Helical" evidence="7">
    <location>
        <begin position="107"/>
        <end position="128"/>
    </location>
</feature>
<keyword evidence="5 7" id="KW-1133">Transmembrane helix</keyword>
<feature type="transmembrane region" description="Helical" evidence="7">
    <location>
        <begin position="213"/>
        <end position="230"/>
    </location>
</feature>
<feature type="transmembrane region" description="Helical" evidence="7">
    <location>
        <begin position="78"/>
        <end position="100"/>
    </location>
</feature>
<feature type="transmembrane region" description="Helical" evidence="7">
    <location>
        <begin position="159"/>
        <end position="181"/>
    </location>
</feature>
<keyword evidence="6 7" id="KW-0472">Membrane</keyword>
<evidence type="ECO:0000256" key="3">
    <source>
        <dbReference type="ARBA" id="ARBA00022475"/>
    </source>
</evidence>
<gene>
    <name evidence="9" type="ORF">HKN21_01220</name>
</gene>
<keyword evidence="3" id="KW-1003">Cell membrane</keyword>
<evidence type="ECO:0000313" key="9">
    <source>
        <dbReference type="EMBL" id="NNF05357.1"/>
    </source>
</evidence>
<dbReference type="PANTHER" id="PTHR30193">
    <property type="entry name" value="ABC TRANSPORTER PERMEASE PROTEIN"/>
    <property type="match status" value="1"/>
</dbReference>
<sequence>MRWLKGKPGSNLPLAYTLLLPSLLAMLLVVAYPFFYNFRIAFSNMNLYTFRNPEFIGLANFQELFASPELYAVFWKTVVWTSINIFAHVVLGTILALVLNRPLKGRWLYRAILILPWAMPQYISALTWRGMFNYEYGAVNLILVSMGLEQIPWLSSETAAFSAAVITNIWLGFPFMMVIALGGLQSIPQELYEVAAIDGASWRARLRHITIPLLKPVMVPAIILGTIWTFNNLNVIWLVTNGGKPADTNHILVTYVYKAAFDYYRYGYAAAFSFVIFLLLLVFVIFYMRMSRGTESVYS</sequence>
<evidence type="ECO:0000256" key="7">
    <source>
        <dbReference type="RuleBase" id="RU363032"/>
    </source>
</evidence>
<dbReference type="InterPro" id="IPR035906">
    <property type="entry name" value="MetI-like_sf"/>
</dbReference>
<dbReference type="AlphaFoldDB" id="A0A7Y2E6Q0"/>
<comment type="caution">
    <text evidence="9">The sequence shown here is derived from an EMBL/GenBank/DDBJ whole genome shotgun (WGS) entry which is preliminary data.</text>
</comment>
<evidence type="ECO:0000259" key="8">
    <source>
        <dbReference type="PROSITE" id="PS50928"/>
    </source>
</evidence>
<dbReference type="Gene3D" id="1.10.3720.10">
    <property type="entry name" value="MetI-like"/>
    <property type="match status" value="1"/>
</dbReference>
<evidence type="ECO:0000256" key="4">
    <source>
        <dbReference type="ARBA" id="ARBA00022692"/>
    </source>
</evidence>
<dbReference type="EMBL" id="JABDJR010000041">
    <property type="protein sequence ID" value="NNF05357.1"/>
    <property type="molecule type" value="Genomic_DNA"/>
</dbReference>
<evidence type="ECO:0000256" key="6">
    <source>
        <dbReference type="ARBA" id="ARBA00023136"/>
    </source>
</evidence>
<evidence type="ECO:0000256" key="5">
    <source>
        <dbReference type="ARBA" id="ARBA00022989"/>
    </source>
</evidence>
<evidence type="ECO:0000313" key="10">
    <source>
        <dbReference type="Proteomes" id="UP000547674"/>
    </source>
</evidence>
<evidence type="ECO:0000256" key="2">
    <source>
        <dbReference type="ARBA" id="ARBA00022448"/>
    </source>
</evidence>
<reference evidence="9 10" key="1">
    <citation type="submission" date="2020-03" db="EMBL/GenBank/DDBJ databases">
        <title>Metabolic flexibility allows generalist bacteria to become dominant in a frequently disturbed ecosystem.</title>
        <authorList>
            <person name="Chen Y.-J."/>
            <person name="Leung P.M."/>
            <person name="Bay S.K."/>
            <person name="Hugenholtz P."/>
            <person name="Kessler A.J."/>
            <person name="Shelley G."/>
            <person name="Waite D.W."/>
            <person name="Cook P.L."/>
            <person name="Greening C."/>
        </authorList>
    </citation>
    <scope>NUCLEOTIDE SEQUENCE [LARGE SCALE GENOMIC DNA]</scope>
    <source>
        <strain evidence="9">SS_bin_28</strain>
    </source>
</reference>
<proteinExistence type="inferred from homology"/>
<dbReference type="SUPFAM" id="SSF161098">
    <property type="entry name" value="MetI-like"/>
    <property type="match status" value="1"/>
</dbReference>
<keyword evidence="2 7" id="KW-0813">Transport</keyword>
<feature type="domain" description="ABC transmembrane type-1" evidence="8">
    <location>
        <begin position="74"/>
        <end position="287"/>
    </location>
</feature>
<evidence type="ECO:0000256" key="1">
    <source>
        <dbReference type="ARBA" id="ARBA00004651"/>
    </source>
</evidence>
<comment type="subcellular location">
    <subcellularLocation>
        <location evidence="1 7">Cell membrane</location>
        <topology evidence="1 7">Multi-pass membrane protein</topology>
    </subcellularLocation>
</comment>
<dbReference type="PANTHER" id="PTHR30193:SF41">
    <property type="entry name" value="DIACETYLCHITOBIOSE UPTAKE SYSTEM PERMEASE PROTEIN NGCF"/>
    <property type="match status" value="1"/>
</dbReference>
<feature type="transmembrane region" description="Helical" evidence="7">
    <location>
        <begin position="266"/>
        <end position="288"/>
    </location>
</feature>
<comment type="similarity">
    <text evidence="7">Belongs to the binding-protein-dependent transport system permease family.</text>
</comment>
<dbReference type="InterPro" id="IPR000515">
    <property type="entry name" value="MetI-like"/>
</dbReference>
<feature type="transmembrane region" description="Helical" evidence="7">
    <location>
        <begin position="12"/>
        <end position="35"/>
    </location>
</feature>
<dbReference type="Proteomes" id="UP000547674">
    <property type="component" value="Unassembled WGS sequence"/>
</dbReference>
<dbReference type="CDD" id="cd06261">
    <property type="entry name" value="TM_PBP2"/>
    <property type="match status" value="1"/>
</dbReference>
<name>A0A7Y2E6Q0_UNCEI</name>
<dbReference type="PROSITE" id="PS50928">
    <property type="entry name" value="ABC_TM1"/>
    <property type="match status" value="1"/>
</dbReference>
<protein>
    <submittedName>
        <fullName evidence="9">Sugar ABC transporter permease</fullName>
    </submittedName>
</protein>
<keyword evidence="4 7" id="KW-0812">Transmembrane</keyword>
<accession>A0A7Y2E6Q0</accession>
<organism evidence="9 10">
    <name type="scientific">Eiseniibacteriota bacterium</name>
    <dbReference type="NCBI Taxonomy" id="2212470"/>
    <lineage>
        <taxon>Bacteria</taxon>
        <taxon>Candidatus Eiseniibacteriota</taxon>
    </lineage>
</organism>
<dbReference type="InterPro" id="IPR051393">
    <property type="entry name" value="ABC_transporter_permease"/>
</dbReference>
<dbReference type="GO" id="GO:0055085">
    <property type="term" value="P:transmembrane transport"/>
    <property type="evidence" value="ECO:0007669"/>
    <property type="project" value="InterPro"/>
</dbReference>
<dbReference type="GO" id="GO:0005886">
    <property type="term" value="C:plasma membrane"/>
    <property type="evidence" value="ECO:0007669"/>
    <property type="project" value="UniProtKB-SubCell"/>
</dbReference>
<dbReference type="Pfam" id="PF00528">
    <property type="entry name" value="BPD_transp_1"/>
    <property type="match status" value="1"/>
</dbReference>